<dbReference type="RefSeq" id="WP_309261112.1">
    <property type="nucleotide sequence ID" value="NZ_JARUHG010000001.1"/>
</dbReference>
<name>A0ABU1C9U2_9GAMM</name>
<dbReference type="InterPro" id="IPR016032">
    <property type="entry name" value="Sig_transdc_resp-reg_C-effctor"/>
</dbReference>
<dbReference type="InterPro" id="IPR058245">
    <property type="entry name" value="NreC/VraR/RcsB-like_REC"/>
</dbReference>
<feature type="modified residue" description="4-aspartylphosphate" evidence="5">
    <location>
        <position position="59"/>
    </location>
</feature>
<dbReference type="PRINTS" id="PR00038">
    <property type="entry name" value="HTHLUXR"/>
</dbReference>
<dbReference type="Proteomes" id="UP001233535">
    <property type="component" value="Unassembled WGS sequence"/>
</dbReference>
<dbReference type="SMART" id="SM00448">
    <property type="entry name" value="REC"/>
    <property type="match status" value="1"/>
</dbReference>
<keyword evidence="2" id="KW-0805">Transcription regulation</keyword>
<keyword evidence="4" id="KW-0804">Transcription</keyword>
<dbReference type="CDD" id="cd06170">
    <property type="entry name" value="LuxR_C_like"/>
    <property type="match status" value="1"/>
</dbReference>
<dbReference type="InterPro" id="IPR011006">
    <property type="entry name" value="CheY-like_superfamily"/>
</dbReference>
<evidence type="ECO:0000313" key="9">
    <source>
        <dbReference type="Proteomes" id="UP001233535"/>
    </source>
</evidence>
<evidence type="ECO:0000256" key="1">
    <source>
        <dbReference type="ARBA" id="ARBA00022553"/>
    </source>
</evidence>
<dbReference type="PROSITE" id="PS50043">
    <property type="entry name" value="HTH_LUXR_2"/>
    <property type="match status" value="1"/>
</dbReference>
<feature type="domain" description="Response regulatory" evidence="7">
    <location>
        <begin position="10"/>
        <end position="124"/>
    </location>
</feature>
<evidence type="ECO:0000259" key="6">
    <source>
        <dbReference type="PROSITE" id="PS50043"/>
    </source>
</evidence>
<dbReference type="EMBL" id="JARUHG010000001">
    <property type="protein sequence ID" value="MDR0181949.1"/>
    <property type="molecule type" value="Genomic_DNA"/>
</dbReference>
<dbReference type="PANTHER" id="PTHR43214">
    <property type="entry name" value="TWO-COMPONENT RESPONSE REGULATOR"/>
    <property type="match status" value="1"/>
</dbReference>
<dbReference type="SUPFAM" id="SSF46894">
    <property type="entry name" value="C-terminal effector domain of the bipartite response regulators"/>
    <property type="match status" value="1"/>
</dbReference>
<sequence length="220" mass="23896">MPEMPADRPRVVLADDHRLVAEGLQRLLEDECELVACVASGNALLEAVRQYEPDLVVTDLSMPDRNGLSVMRELRAAGVQVPFVFLTMHAEPTLAEQALRAGASAYVLKSSAGEELLRAIHVVRGGRTYITPTLGARVIAAPGRGQKQELTDKQMQVLQLVSAGLRSKQIAAELGVSVRTVESHKYAIMQALDVHSTLELVRKADEYGLTPGLRATRPVP</sequence>
<keyword evidence="3" id="KW-0238">DNA-binding</keyword>
<evidence type="ECO:0000313" key="8">
    <source>
        <dbReference type="EMBL" id="MDR0181949.1"/>
    </source>
</evidence>
<dbReference type="PANTHER" id="PTHR43214:SF41">
    <property type="entry name" value="NITRATE_NITRITE RESPONSE REGULATOR PROTEIN NARP"/>
    <property type="match status" value="1"/>
</dbReference>
<evidence type="ECO:0000256" key="4">
    <source>
        <dbReference type="ARBA" id="ARBA00023163"/>
    </source>
</evidence>
<dbReference type="SMART" id="SM00421">
    <property type="entry name" value="HTH_LUXR"/>
    <property type="match status" value="1"/>
</dbReference>
<evidence type="ECO:0000259" key="7">
    <source>
        <dbReference type="PROSITE" id="PS50110"/>
    </source>
</evidence>
<evidence type="ECO:0000256" key="2">
    <source>
        <dbReference type="ARBA" id="ARBA00023015"/>
    </source>
</evidence>
<dbReference type="Pfam" id="PF00072">
    <property type="entry name" value="Response_reg"/>
    <property type="match status" value="1"/>
</dbReference>
<evidence type="ECO:0000256" key="5">
    <source>
        <dbReference type="PROSITE-ProRule" id="PRU00169"/>
    </source>
</evidence>
<evidence type="ECO:0000256" key="3">
    <source>
        <dbReference type="ARBA" id="ARBA00023125"/>
    </source>
</evidence>
<dbReference type="InterPro" id="IPR000792">
    <property type="entry name" value="Tscrpt_reg_LuxR_C"/>
</dbReference>
<organism evidence="8 9">
    <name type="scientific">Lysobacter arvi</name>
    <dbReference type="NCBI Taxonomy" id="3038776"/>
    <lineage>
        <taxon>Bacteria</taxon>
        <taxon>Pseudomonadati</taxon>
        <taxon>Pseudomonadota</taxon>
        <taxon>Gammaproteobacteria</taxon>
        <taxon>Lysobacterales</taxon>
        <taxon>Lysobacteraceae</taxon>
        <taxon>Lysobacter</taxon>
    </lineage>
</organism>
<keyword evidence="9" id="KW-1185">Reference proteome</keyword>
<keyword evidence="1 5" id="KW-0597">Phosphoprotein</keyword>
<proteinExistence type="predicted"/>
<dbReference type="InterPro" id="IPR039420">
    <property type="entry name" value="WalR-like"/>
</dbReference>
<dbReference type="Gene3D" id="3.40.50.2300">
    <property type="match status" value="1"/>
</dbReference>
<comment type="caution">
    <text evidence="8">The sequence shown here is derived from an EMBL/GenBank/DDBJ whole genome shotgun (WGS) entry which is preliminary data.</text>
</comment>
<dbReference type="CDD" id="cd17535">
    <property type="entry name" value="REC_NarL-like"/>
    <property type="match status" value="1"/>
</dbReference>
<dbReference type="Pfam" id="PF00196">
    <property type="entry name" value="GerE"/>
    <property type="match status" value="1"/>
</dbReference>
<dbReference type="SUPFAM" id="SSF52172">
    <property type="entry name" value="CheY-like"/>
    <property type="match status" value="1"/>
</dbReference>
<feature type="domain" description="HTH luxR-type" evidence="6">
    <location>
        <begin position="143"/>
        <end position="208"/>
    </location>
</feature>
<reference evidence="8 9" key="1">
    <citation type="submission" date="2023-04" db="EMBL/GenBank/DDBJ databases">
        <title>Lysobacter sp. strain UC isolated from soil sample.</title>
        <authorList>
            <person name="Choksket S."/>
            <person name="Harshvardhan F."/>
            <person name="Rana R."/>
            <person name="Patil P.B."/>
            <person name="Korpole S."/>
        </authorList>
    </citation>
    <scope>NUCLEOTIDE SEQUENCE [LARGE SCALE GENOMIC DNA]</scope>
    <source>
        <strain evidence="8 9">UC</strain>
    </source>
</reference>
<accession>A0ABU1C9U2</accession>
<protein>
    <submittedName>
        <fullName evidence="8">Response regulator transcription factor</fullName>
    </submittedName>
</protein>
<gene>
    <name evidence="8" type="ORF">P8609_03055</name>
</gene>
<dbReference type="InterPro" id="IPR001789">
    <property type="entry name" value="Sig_transdc_resp-reg_receiver"/>
</dbReference>
<dbReference type="PROSITE" id="PS50110">
    <property type="entry name" value="RESPONSE_REGULATORY"/>
    <property type="match status" value="1"/>
</dbReference>